<evidence type="ECO:0000256" key="5">
    <source>
        <dbReference type="ARBA" id="ARBA00006206"/>
    </source>
</evidence>
<dbReference type="PANTHER" id="PTHR10091:SF0">
    <property type="entry name" value="GALACTOSE MUTAROTASE"/>
    <property type="match status" value="1"/>
</dbReference>
<evidence type="ECO:0000256" key="2">
    <source>
        <dbReference type="ARBA" id="ARBA00001712"/>
    </source>
</evidence>
<dbReference type="InterPro" id="IPR047215">
    <property type="entry name" value="Galactose_mutarotase-like"/>
</dbReference>
<dbReference type="PROSITE" id="PS00545">
    <property type="entry name" value="ALDOSE_1_EPIMERASE"/>
    <property type="match status" value="1"/>
</dbReference>
<comment type="pathway">
    <text evidence="3">Carbohydrate metabolism; galactose metabolism.</text>
</comment>
<gene>
    <name evidence="13" type="ORF">LOD99_2786</name>
</gene>
<evidence type="ECO:0000256" key="11">
    <source>
        <dbReference type="PIRSR" id="PIRSR005096-2"/>
    </source>
</evidence>
<dbReference type="CDD" id="cd09019">
    <property type="entry name" value="galactose_mutarotase_like"/>
    <property type="match status" value="1"/>
</dbReference>
<comment type="similarity">
    <text evidence="5 9">Belongs to the aldose epimerase family.</text>
</comment>
<dbReference type="GO" id="GO:0004034">
    <property type="term" value="F:aldose 1-epimerase activity"/>
    <property type="evidence" value="ECO:0007669"/>
    <property type="project" value="UniProtKB-EC"/>
</dbReference>
<sequence length="348" mass="38033">MAESKLVAQSSKFGILPTGEQVLKYTLRNSNGLEIDLLEYGAYLSAIRVPVKKGGVIDVLLGYDDLQGYLDDKIYCGCVVGRVANRIGGAKFTLDGHTYNLDKNRGEVHLHAGYSGMNTLLWSSKVNGNSVQFSCVSPDGASGYPGEVRADLSYTLTNDNEIVLDYSANTSKKCPLNMTNHAYFNLQGGTETIYTHKLTLNSSKYTALDNNLVPNGEFIEVSGTPYDFTAGKLIGQDIASSNGGYDVNYCINDKVKHSKCDQLKLCAEVETSEISMSIFTDQVGVQFYSGNFLDPSKLGKKGVPFFKHQAFCLETQGYPNSVNQPAFPDTIVSPGQTYTHATLIQFKF</sequence>
<comment type="catalytic activity">
    <reaction evidence="1 9">
        <text>alpha-D-glucose = beta-D-glucose</text>
        <dbReference type="Rhea" id="RHEA:10264"/>
        <dbReference type="ChEBI" id="CHEBI:15903"/>
        <dbReference type="ChEBI" id="CHEBI:17925"/>
        <dbReference type="EC" id="5.1.3.3"/>
    </reaction>
</comment>
<reference evidence="13 14" key="1">
    <citation type="journal article" date="2023" name="BMC Biol.">
        <title>The compact genome of the sponge Oopsacas minuta (Hexactinellida) is lacking key metazoan core genes.</title>
        <authorList>
            <person name="Santini S."/>
            <person name="Schenkelaars Q."/>
            <person name="Jourda C."/>
            <person name="Duchesne M."/>
            <person name="Belahbib H."/>
            <person name="Rocher C."/>
            <person name="Selva M."/>
            <person name="Riesgo A."/>
            <person name="Vervoort M."/>
            <person name="Leys S.P."/>
            <person name="Kodjabachian L."/>
            <person name="Le Bivic A."/>
            <person name="Borchiellini C."/>
            <person name="Claverie J.M."/>
            <person name="Renard E."/>
        </authorList>
    </citation>
    <scope>NUCLEOTIDE SEQUENCE [LARGE SCALE GENOMIC DNA]</scope>
    <source>
        <strain evidence="13">SPO-2</strain>
    </source>
</reference>
<evidence type="ECO:0000256" key="10">
    <source>
        <dbReference type="PIRSR" id="PIRSR005096-1"/>
    </source>
</evidence>
<comment type="catalytic activity">
    <reaction evidence="2">
        <text>alpha-D-galactose = beta-D-galactose</text>
        <dbReference type="Rhea" id="RHEA:28675"/>
        <dbReference type="ChEBI" id="CHEBI:27667"/>
        <dbReference type="ChEBI" id="CHEBI:28061"/>
        <dbReference type="EC" id="5.1.3.3"/>
    </reaction>
    <physiologicalReaction direction="right-to-left" evidence="2">
        <dbReference type="Rhea" id="RHEA:28677"/>
    </physiologicalReaction>
</comment>
<dbReference type="Pfam" id="PF01263">
    <property type="entry name" value="Aldose_epim"/>
    <property type="match status" value="1"/>
</dbReference>
<name>A0AAV7K115_9METZ</name>
<dbReference type="GO" id="GO:0033499">
    <property type="term" value="P:galactose catabolic process via UDP-galactose, Leloir pathway"/>
    <property type="evidence" value="ECO:0007669"/>
    <property type="project" value="TreeGrafter"/>
</dbReference>
<keyword evidence="14" id="KW-1185">Reference proteome</keyword>
<evidence type="ECO:0000256" key="3">
    <source>
        <dbReference type="ARBA" id="ARBA00004947"/>
    </source>
</evidence>
<dbReference type="GO" id="GO:0006006">
    <property type="term" value="P:glucose metabolic process"/>
    <property type="evidence" value="ECO:0007669"/>
    <property type="project" value="TreeGrafter"/>
</dbReference>
<comment type="function">
    <text evidence="8">Mutarotase that catalyzes the interconversion of beta-D-galactose and alpha-D-galactose during galactose metabolism. Beta-D-galactose is metabolized in the liver into glucose 1-phosphate, the primary metabolic fuel, by the action of four enzymes that constitute the Leloir pathway: GALM, GALK1 (galactokinase), GALT (galactose-1-phosphate uridylyltransferase) and GALE (UDP-galactose-4'-epimerase). Involved in the maintenance of the equilibrium between the beta- and alpha-anomers of galactose, therefore ensuring a sufficient supply of the alpha-anomer for GALK1. Also active on D-glucose although shows a preference for galactose over glucose.</text>
</comment>
<evidence type="ECO:0000313" key="14">
    <source>
        <dbReference type="Proteomes" id="UP001165289"/>
    </source>
</evidence>
<dbReference type="PIRSF" id="PIRSF005096">
    <property type="entry name" value="GALM"/>
    <property type="match status" value="1"/>
</dbReference>
<evidence type="ECO:0000256" key="12">
    <source>
        <dbReference type="PIRSR" id="PIRSR005096-3"/>
    </source>
</evidence>
<evidence type="ECO:0000256" key="4">
    <source>
        <dbReference type="ARBA" id="ARBA00005028"/>
    </source>
</evidence>
<evidence type="ECO:0000256" key="9">
    <source>
        <dbReference type="PIRNR" id="PIRNR005096"/>
    </source>
</evidence>
<evidence type="ECO:0000313" key="13">
    <source>
        <dbReference type="EMBL" id="KAI6654907.1"/>
    </source>
</evidence>
<feature type="binding site" evidence="12">
    <location>
        <begin position="181"/>
        <end position="183"/>
    </location>
    <ligand>
        <name>beta-D-galactose</name>
        <dbReference type="ChEBI" id="CHEBI:27667"/>
    </ligand>
</feature>
<evidence type="ECO:0000256" key="8">
    <source>
        <dbReference type="ARBA" id="ARBA00045743"/>
    </source>
</evidence>
<evidence type="ECO:0000256" key="1">
    <source>
        <dbReference type="ARBA" id="ARBA00001614"/>
    </source>
</evidence>
<dbReference type="Gene3D" id="2.70.98.10">
    <property type="match status" value="1"/>
</dbReference>
<keyword evidence="7 9" id="KW-0119">Carbohydrate metabolism</keyword>
<dbReference type="Proteomes" id="UP001165289">
    <property type="component" value="Unassembled WGS sequence"/>
</dbReference>
<feature type="binding site" evidence="12">
    <location>
        <begin position="85"/>
        <end position="86"/>
    </location>
    <ligand>
        <name>beta-D-galactose</name>
        <dbReference type="ChEBI" id="CHEBI:27667"/>
    </ligand>
</feature>
<comment type="pathway">
    <text evidence="4 9">Carbohydrate metabolism; hexose metabolism.</text>
</comment>
<feature type="binding site" evidence="11">
    <location>
        <position position="246"/>
    </location>
    <ligand>
        <name>beta-D-galactose</name>
        <dbReference type="ChEBI" id="CHEBI:27667"/>
    </ligand>
</feature>
<dbReference type="EC" id="5.1.3.3" evidence="9"/>
<dbReference type="GO" id="GO:0030246">
    <property type="term" value="F:carbohydrate binding"/>
    <property type="evidence" value="ECO:0007669"/>
    <property type="project" value="InterPro"/>
</dbReference>
<accession>A0AAV7K115</accession>
<dbReference type="PANTHER" id="PTHR10091">
    <property type="entry name" value="ALDOSE-1-EPIMERASE"/>
    <property type="match status" value="1"/>
</dbReference>
<dbReference type="NCBIfam" id="NF008277">
    <property type="entry name" value="PRK11055.1"/>
    <property type="match status" value="1"/>
</dbReference>
<feature type="active site" description="Proton acceptor" evidence="10">
    <location>
        <position position="314"/>
    </location>
</feature>
<dbReference type="AlphaFoldDB" id="A0AAV7K115"/>
<dbReference type="InterPro" id="IPR015443">
    <property type="entry name" value="Aldose_1-epimerase"/>
</dbReference>
<proteinExistence type="inferred from homology"/>
<protein>
    <recommendedName>
        <fullName evidence="9">Aldose 1-epimerase</fullName>
        <ecNumber evidence="9">5.1.3.3</ecNumber>
    </recommendedName>
</protein>
<dbReference type="SUPFAM" id="SSF74650">
    <property type="entry name" value="Galactose mutarotase-like"/>
    <property type="match status" value="1"/>
</dbReference>
<keyword evidence="6 9" id="KW-0413">Isomerase</keyword>
<dbReference type="InterPro" id="IPR014718">
    <property type="entry name" value="GH-type_carb-bd"/>
</dbReference>
<evidence type="ECO:0000256" key="7">
    <source>
        <dbReference type="ARBA" id="ARBA00023277"/>
    </source>
</evidence>
<evidence type="ECO:0000256" key="6">
    <source>
        <dbReference type="ARBA" id="ARBA00023235"/>
    </source>
</evidence>
<comment type="caution">
    <text evidence="13">The sequence shown here is derived from an EMBL/GenBank/DDBJ whole genome shotgun (WGS) entry which is preliminary data.</text>
</comment>
<dbReference type="InterPro" id="IPR011013">
    <property type="entry name" value="Gal_mutarotase_sf_dom"/>
</dbReference>
<dbReference type="EMBL" id="JAKMXF010000221">
    <property type="protein sequence ID" value="KAI6654907.1"/>
    <property type="molecule type" value="Genomic_DNA"/>
</dbReference>
<dbReference type="InterPro" id="IPR008183">
    <property type="entry name" value="Aldose_1/G6P_1-epimerase"/>
</dbReference>
<feature type="active site" description="Proton donor" evidence="10">
    <location>
        <position position="181"/>
    </location>
</feature>
<organism evidence="13 14">
    <name type="scientific">Oopsacas minuta</name>
    <dbReference type="NCBI Taxonomy" id="111878"/>
    <lineage>
        <taxon>Eukaryota</taxon>
        <taxon>Metazoa</taxon>
        <taxon>Porifera</taxon>
        <taxon>Hexactinellida</taxon>
        <taxon>Hexasterophora</taxon>
        <taxon>Lyssacinosida</taxon>
        <taxon>Leucopsacidae</taxon>
        <taxon>Oopsacas</taxon>
    </lineage>
</organism>
<dbReference type="InterPro" id="IPR018052">
    <property type="entry name" value="Ald1_epimerase_CS"/>
</dbReference>